<keyword evidence="1 5" id="KW-0963">Cytoplasm</keyword>
<dbReference type="AlphaFoldDB" id="A0A5P9P496"/>
<keyword evidence="11" id="KW-0808">Transferase</keyword>
<gene>
    <name evidence="5 11" type="primary">cheB</name>
    <name evidence="11" type="ORF">GCU68_10770</name>
</gene>
<feature type="compositionally biased region" description="Low complexity" evidence="8">
    <location>
        <begin position="162"/>
        <end position="174"/>
    </location>
</feature>
<evidence type="ECO:0000256" key="6">
    <source>
        <dbReference type="PROSITE-ProRule" id="PRU00050"/>
    </source>
</evidence>
<dbReference type="GO" id="GO:0005737">
    <property type="term" value="C:cytoplasm"/>
    <property type="evidence" value="ECO:0007669"/>
    <property type="project" value="UniProtKB-SubCell"/>
</dbReference>
<dbReference type="EC" id="3.5.1.44" evidence="5"/>
<protein>
    <recommendedName>
        <fullName evidence="5">Protein-glutamate methylesterase/protein-glutamine glutaminase</fullName>
        <ecNumber evidence="5">3.1.1.61</ecNumber>
        <ecNumber evidence="5">3.5.1.44</ecNumber>
    </recommendedName>
</protein>
<dbReference type="SMART" id="SM00448">
    <property type="entry name" value="REC"/>
    <property type="match status" value="1"/>
</dbReference>
<feature type="domain" description="Response regulatory" evidence="9">
    <location>
        <begin position="3"/>
        <end position="118"/>
    </location>
</feature>
<keyword evidence="3 5" id="KW-0378">Hydrolase</keyword>
<dbReference type="InterPro" id="IPR000673">
    <property type="entry name" value="Sig_transdc_resp-reg_Me-estase"/>
</dbReference>
<evidence type="ECO:0000256" key="3">
    <source>
        <dbReference type="ARBA" id="ARBA00022801"/>
    </source>
</evidence>
<evidence type="ECO:0000313" key="12">
    <source>
        <dbReference type="Proteomes" id="UP000326170"/>
    </source>
</evidence>
<dbReference type="InterPro" id="IPR008248">
    <property type="entry name" value="CheB-like"/>
</dbReference>
<dbReference type="Pfam" id="PF00072">
    <property type="entry name" value="Response_reg"/>
    <property type="match status" value="1"/>
</dbReference>
<comment type="subcellular location">
    <subcellularLocation>
        <location evidence="5">Cytoplasm</location>
    </subcellularLocation>
</comment>
<dbReference type="GO" id="GO:0000156">
    <property type="term" value="F:phosphorelay response regulator activity"/>
    <property type="evidence" value="ECO:0007669"/>
    <property type="project" value="InterPro"/>
</dbReference>
<evidence type="ECO:0000256" key="5">
    <source>
        <dbReference type="HAMAP-Rule" id="MF_00099"/>
    </source>
</evidence>
<feature type="domain" description="CheB-type methylesterase" evidence="10">
    <location>
        <begin position="223"/>
        <end position="417"/>
    </location>
</feature>
<keyword evidence="2 5" id="KW-0145">Chemotaxis</keyword>
<dbReference type="Proteomes" id="UP000326170">
    <property type="component" value="Chromosome"/>
</dbReference>
<feature type="active site" evidence="5 6">
    <location>
        <position position="262"/>
    </location>
</feature>
<organism evidence="11 12">
    <name type="scientific">Natronorubrum aibiense</name>
    <dbReference type="NCBI Taxonomy" id="348826"/>
    <lineage>
        <taxon>Archaea</taxon>
        <taxon>Methanobacteriati</taxon>
        <taxon>Methanobacteriota</taxon>
        <taxon>Stenosarchaea group</taxon>
        <taxon>Halobacteria</taxon>
        <taxon>Halobacteriales</taxon>
        <taxon>Natrialbaceae</taxon>
        <taxon>Natronorubrum</taxon>
    </lineage>
</organism>
<dbReference type="GO" id="GO:0050568">
    <property type="term" value="F:protein-glutamine glutaminase activity"/>
    <property type="evidence" value="ECO:0007669"/>
    <property type="project" value="UniProtKB-UniRule"/>
</dbReference>
<feature type="active site" evidence="5 6">
    <location>
        <position position="235"/>
    </location>
</feature>
<evidence type="ECO:0000256" key="1">
    <source>
        <dbReference type="ARBA" id="ARBA00022490"/>
    </source>
</evidence>
<dbReference type="RefSeq" id="WP_152941487.1">
    <property type="nucleotide sequence ID" value="NZ_CP045488.1"/>
</dbReference>
<dbReference type="Gene3D" id="3.40.50.180">
    <property type="entry name" value="Methylesterase CheB, C-terminal domain"/>
    <property type="match status" value="1"/>
</dbReference>
<evidence type="ECO:0000256" key="8">
    <source>
        <dbReference type="SAM" id="MobiDB-lite"/>
    </source>
</evidence>
<dbReference type="PANTHER" id="PTHR42872">
    <property type="entry name" value="PROTEIN-GLUTAMATE METHYLESTERASE/PROTEIN-GLUTAMINE GLUTAMINASE"/>
    <property type="match status" value="1"/>
</dbReference>
<dbReference type="PROSITE" id="PS50122">
    <property type="entry name" value="CHEB"/>
    <property type="match status" value="1"/>
</dbReference>
<reference evidence="11 12" key="1">
    <citation type="journal article" date="2007" name="Int. J. Syst. Evol. Microbiol.">
        <title>Natronorubrum sulfidifaciens sp. nov., an extremely haloalkaliphilic archaeon isolated from Aiding salt lake in Xin-Jiang, China.</title>
        <authorList>
            <person name="Cui H.L."/>
            <person name="Tohty D."/>
            <person name="Liu H.C."/>
            <person name="Liu S.J."/>
            <person name="Oren A."/>
            <person name="Zhou P.J."/>
        </authorList>
    </citation>
    <scope>NUCLEOTIDE SEQUENCE [LARGE SCALE GENOMIC DNA]</scope>
    <source>
        <strain evidence="11 12">7-3</strain>
    </source>
</reference>
<comment type="catalytic activity">
    <reaction evidence="5">
        <text>L-glutaminyl-[protein] + H2O = L-glutamyl-[protein] + NH4(+)</text>
        <dbReference type="Rhea" id="RHEA:16441"/>
        <dbReference type="Rhea" id="RHEA-COMP:10207"/>
        <dbReference type="Rhea" id="RHEA-COMP:10208"/>
        <dbReference type="ChEBI" id="CHEBI:15377"/>
        <dbReference type="ChEBI" id="CHEBI:28938"/>
        <dbReference type="ChEBI" id="CHEBI:29973"/>
        <dbReference type="ChEBI" id="CHEBI:30011"/>
        <dbReference type="EC" id="3.5.1.44"/>
    </reaction>
</comment>
<dbReference type="CDD" id="cd16432">
    <property type="entry name" value="CheB_Rec"/>
    <property type="match status" value="1"/>
</dbReference>
<dbReference type="PANTHER" id="PTHR42872:SF6">
    <property type="entry name" value="PROTEIN-GLUTAMATE METHYLESTERASE_PROTEIN-GLUTAMINE GLUTAMINASE"/>
    <property type="match status" value="1"/>
</dbReference>
<sequence>MTRVLVVDDSQFMRTVIGNALTAAGYDVETASNGTEAIERAAASDPDVITMDVEMPECNGIDAVERIMATNPTLILMLSVHTDRGAEATLDALERGAVDFLHKPDGSDSRTVTHLTTEVVEKVDELAAANASSVALARAAASAYATRSASARVADTSAASRAVAGGEAEAGTGADTEPSTGSERAHSPPAGPDLETAATAGPRAESTESVTDVTRSLGGFEDDLAAHPTIVIGASTGGPKIVEGLFDRLPIDLNAKVLVVQHMPAEFTERFAERLDARSEYDVREAADGDLLRPGEAAVAPGDAHLEVASNVNGRLRVRLDEGERIHGVRPAIDVTMRTAAQTVSDRLCGVVLTGMGSDGAAGIEAIKAAGGHTIAQDEATSPVFGIPCQAIETGYVDAVVPVTALVEAIVDAFSTDGEIDD</sequence>
<evidence type="ECO:0000256" key="2">
    <source>
        <dbReference type="ARBA" id="ARBA00022500"/>
    </source>
</evidence>
<dbReference type="Pfam" id="PF01339">
    <property type="entry name" value="CheB_methylest"/>
    <property type="match status" value="1"/>
</dbReference>
<dbReference type="SUPFAM" id="SSF52738">
    <property type="entry name" value="Methylesterase CheB, C-terminal domain"/>
    <property type="match status" value="1"/>
</dbReference>
<evidence type="ECO:0000259" key="9">
    <source>
        <dbReference type="PROSITE" id="PS50110"/>
    </source>
</evidence>
<feature type="active site" evidence="5 6">
    <location>
        <position position="359"/>
    </location>
</feature>
<dbReference type="CDD" id="cd17541">
    <property type="entry name" value="REC_CheB-like"/>
    <property type="match status" value="1"/>
</dbReference>
<evidence type="ECO:0000256" key="4">
    <source>
        <dbReference type="ARBA" id="ARBA00048267"/>
    </source>
</evidence>
<keyword evidence="11" id="KW-0489">Methyltransferase</keyword>
<name>A0A5P9P496_9EURY</name>
<comment type="domain">
    <text evidence="5">Contains a C-terminal catalytic domain, and an N-terminal region which modulates catalytic activity.</text>
</comment>
<dbReference type="GO" id="GO:0008168">
    <property type="term" value="F:methyltransferase activity"/>
    <property type="evidence" value="ECO:0007669"/>
    <property type="project" value="UniProtKB-KW"/>
</dbReference>
<keyword evidence="5 7" id="KW-0597">Phosphoprotein</keyword>
<evidence type="ECO:0000259" key="10">
    <source>
        <dbReference type="PROSITE" id="PS50122"/>
    </source>
</evidence>
<comment type="catalytic activity">
    <reaction evidence="4 5">
        <text>[protein]-L-glutamate 5-O-methyl ester + H2O = L-glutamyl-[protein] + methanol + H(+)</text>
        <dbReference type="Rhea" id="RHEA:23236"/>
        <dbReference type="Rhea" id="RHEA-COMP:10208"/>
        <dbReference type="Rhea" id="RHEA-COMP:10311"/>
        <dbReference type="ChEBI" id="CHEBI:15377"/>
        <dbReference type="ChEBI" id="CHEBI:15378"/>
        <dbReference type="ChEBI" id="CHEBI:17790"/>
        <dbReference type="ChEBI" id="CHEBI:29973"/>
        <dbReference type="ChEBI" id="CHEBI:82795"/>
        <dbReference type="EC" id="3.1.1.61"/>
    </reaction>
</comment>
<dbReference type="EC" id="3.1.1.61" evidence="5"/>
<dbReference type="GO" id="GO:0008984">
    <property type="term" value="F:protein-glutamate methylesterase activity"/>
    <property type="evidence" value="ECO:0007669"/>
    <property type="project" value="UniProtKB-UniRule"/>
</dbReference>
<feature type="region of interest" description="Disordered" evidence="8">
    <location>
        <begin position="162"/>
        <end position="213"/>
    </location>
</feature>
<dbReference type="InterPro" id="IPR035909">
    <property type="entry name" value="CheB_C"/>
</dbReference>
<dbReference type="Gene3D" id="3.40.50.2300">
    <property type="match status" value="1"/>
</dbReference>
<dbReference type="KEGG" id="nas:GCU68_10770"/>
<dbReference type="GO" id="GO:0032259">
    <property type="term" value="P:methylation"/>
    <property type="evidence" value="ECO:0007669"/>
    <property type="project" value="UniProtKB-KW"/>
</dbReference>
<dbReference type="NCBIfam" id="NF001965">
    <property type="entry name" value="PRK00742.1"/>
    <property type="match status" value="1"/>
</dbReference>
<evidence type="ECO:0000256" key="7">
    <source>
        <dbReference type="PROSITE-ProRule" id="PRU00169"/>
    </source>
</evidence>
<dbReference type="InterPro" id="IPR011006">
    <property type="entry name" value="CheY-like_superfamily"/>
</dbReference>
<dbReference type="GeneID" id="42301532"/>
<dbReference type="EMBL" id="CP045488">
    <property type="protein sequence ID" value="QFU82981.1"/>
    <property type="molecule type" value="Genomic_DNA"/>
</dbReference>
<comment type="function">
    <text evidence="5">Involved in chemotaxis. Part of a chemotaxis signal transduction system that modulates chemotaxis in response to various stimuli. Catalyzes the demethylation of specific methylglutamate residues introduced into the chemoreceptors (methyl-accepting chemotaxis proteins or MCP) by CheR. Also mediates the irreversible deamidation of specific glutamine residues to glutamic acid.</text>
</comment>
<evidence type="ECO:0000313" key="11">
    <source>
        <dbReference type="EMBL" id="QFU82981.1"/>
    </source>
</evidence>
<comment type="similarity">
    <text evidence="5">Belongs to the CheB family.</text>
</comment>
<dbReference type="OrthoDB" id="2857at2157"/>
<dbReference type="InterPro" id="IPR001789">
    <property type="entry name" value="Sig_transdc_resp-reg_receiver"/>
</dbReference>
<accession>A0A5P9P496</accession>
<dbReference type="PROSITE" id="PS50110">
    <property type="entry name" value="RESPONSE_REGULATORY"/>
    <property type="match status" value="1"/>
</dbReference>
<dbReference type="SUPFAM" id="SSF52172">
    <property type="entry name" value="CheY-like"/>
    <property type="match status" value="1"/>
</dbReference>
<feature type="modified residue" description="4-aspartylphosphate" evidence="5 7">
    <location>
        <position position="52"/>
    </location>
</feature>
<dbReference type="GO" id="GO:0006935">
    <property type="term" value="P:chemotaxis"/>
    <property type="evidence" value="ECO:0007669"/>
    <property type="project" value="UniProtKB-UniRule"/>
</dbReference>
<proteinExistence type="inferred from homology"/>
<comment type="PTM">
    <text evidence="5">Phosphorylated by CheA. Phosphorylation of the N-terminal regulatory domain activates the methylesterase activity.</text>
</comment>
<keyword evidence="12" id="KW-1185">Reference proteome</keyword>
<dbReference type="HAMAP" id="MF_00099">
    <property type="entry name" value="CheB_chemtxs"/>
    <property type="match status" value="1"/>
</dbReference>